<feature type="coiled-coil region" evidence="1">
    <location>
        <begin position="85"/>
        <end position="140"/>
    </location>
</feature>
<sequence length="148" mass="16577">MVWRSEAVGKLRGCRERAANESLELGNAVAKLERERARLQRVQDALRRELAQAHGDSEKLNGSLVSCQERAARLVANATALGDELLALQRERDELARGKEALEGELAQGKEQALGLRQQLEQAMEQQRALRARGERCEARHRDLEATL</sequence>
<keyword evidence="1" id="KW-0175">Coiled coil</keyword>
<evidence type="ECO:0000256" key="1">
    <source>
        <dbReference type="SAM" id="Coils"/>
    </source>
</evidence>
<proteinExistence type="predicted"/>
<dbReference type="OrthoDB" id="9044283at2759"/>
<dbReference type="AlphaFoldDB" id="A0A0Q3P8R0"/>
<protein>
    <submittedName>
        <fullName evidence="2">Paramyosin-like isoform X1</fullName>
    </submittedName>
</protein>
<evidence type="ECO:0000313" key="3">
    <source>
        <dbReference type="Proteomes" id="UP000051836"/>
    </source>
</evidence>
<feature type="coiled-coil region" evidence="1">
    <location>
        <begin position="15"/>
        <end position="52"/>
    </location>
</feature>
<comment type="caution">
    <text evidence="2">The sequence shown here is derived from an EMBL/GenBank/DDBJ whole genome shotgun (WGS) entry which is preliminary data.</text>
</comment>
<evidence type="ECO:0000313" key="2">
    <source>
        <dbReference type="EMBL" id="KQK77379.1"/>
    </source>
</evidence>
<dbReference type="EMBL" id="LMAW01002766">
    <property type="protein sequence ID" value="KQK77379.1"/>
    <property type="molecule type" value="Genomic_DNA"/>
</dbReference>
<accession>A0A0Q3P8R0</accession>
<keyword evidence="3" id="KW-1185">Reference proteome</keyword>
<name>A0A0Q3P8R0_AMAAE</name>
<gene>
    <name evidence="2" type="ORF">AAES_127048</name>
</gene>
<reference evidence="2 3" key="1">
    <citation type="submission" date="2015-10" db="EMBL/GenBank/DDBJ databases">
        <authorList>
            <person name="Gilbert D.G."/>
        </authorList>
    </citation>
    <scope>NUCLEOTIDE SEQUENCE [LARGE SCALE GENOMIC DNA]</scope>
    <source>
        <strain evidence="2">FVVF132</strain>
    </source>
</reference>
<organism evidence="2 3">
    <name type="scientific">Amazona aestiva</name>
    <name type="common">Blue-fronted Amazon parrot</name>
    <dbReference type="NCBI Taxonomy" id="12930"/>
    <lineage>
        <taxon>Eukaryota</taxon>
        <taxon>Metazoa</taxon>
        <taxon>Chordata</taxon>
        <taxon>Craniata</taxon>
        <taxon>Vertebrata</taxon>
        <taxon>Euteleostomi</taxon>
        <taxon>Archelosauria</taxon>
        <taxon>Archosauria</taxon>
        <taxon>Dinosauria</taxon>
        <taxon>Saurischia</taxon>
        <taxon>Theropoda</taxon>
        <taxon>Coelurosauria</taxon>
        <taxon>Aves</taxon>
        <taxon>Neognathae</taxon>
        <taxon>Neoaves</taxon>
        <taxon>Telluraves</taxon>
        <taxon>Australaves</taxon>
        <taxon>Psittaciformes</taxon>
        <taxon>Psittacidae</taxon>
        <taxon>Amazona</taxon>
    </lineage>
</organism>
<dbReference type="Gene3D" id="1.10.287.1490">
    <property type="match status" value="1"/>
</dbReference>
<dbReference type="Proteomes" id="UP000051836">
    <property type="component" value="Unassembled WGS sequence"/>
</dbReference>